<keyword evidence="4" id="KW-1185">Reference proteome</keyword>
<evidence type="ECO:0000313" key="3">
    <source>
        <dbReference type="EMBL" id="KOT46847.1"/>
    </source>
</evidence>
<keyword evidence="2" id="KW-1133">Transmembrane helix</keyword>
<reference evidence="3 4" key="1">
    <citation type="submission" date="2015-07" db="EMBL/GenBank/DDBJ databases">
        <authorList>
            <person name="Noorani M."/>
        </authorList>
    </citation>
    <scope>NUCLEOTIDE SEQUENCE [LARGE SCALE GENOMIC DNA]</scope>
    <source>
        <strain evidence="3 4">NRRL B-24567</strain>
    </source>
</reference>
<feature type="transmembrane region" description="Helical" evidence="2">
    <location>
        <begin position="387"/>
        <end position="408"/>
    </location>
</feature>
<proteinExistence type="predicted"/>
<evidence type="ECO:0000256" key="2">
    <source>
        <dbReference type="SAM" id="Phobius"/>
    </source>
</evidence>
<feature type="compositionally biased region" description="Acidic residues" evidence="1">
    <location>
        <begin position="231"/>
        <end position="244"/>
    </location>
</feature>
<dbReference type="AlphaFoldDB" id="A0A0M8QNC6"/>
<accession>A0A0M8QNC6</accession>
<name>A0A0M8QNC6_9ACTN</name>
<dbReference type="Proteomes" id="UP000037773">
    <property type="component" value="Unassembled WGS sequence"/>
</dbReference>
<keyword evidence="2" id="KW-0812">Transmembrane</keyword>
<organism evidence="3 4">
    <name type="scientific">Streptomyces caelestis</name>
    <dbReference type="NCBI Taxonomy" id="36816"/>
    <lineage>
        <taxon>Bacteria</taxon>
        <taxon>Bacillati</taxon>
        <taxon>Actinomycetota</taxon>
        <taxon>Actinomycetes</taxon>
        <taxon>Kitasatosporales</taxon>
        <taxon>Streptomycetaceae</taxon>
        <taxon>Streptomyces</taxon>
    </lineage>
</organism>
<feature type="region of interest" description="Disordered" evidence="1">
    <location>
        <begin position="1"/>
        <end position="244"/>
    </location>
</feature>
<evidence type="ECO:0000313" key="4">
    <source>
        <dbReference type="Proteomes" id="UP000037773"/>
    </source>
</evidence>
<feature type="transmembrane region" description="Helical" evidence="2">
    <location>
        <begin position="354"/>
        <end position="375"/>
    </location>
</feature>
<feature type="compositionally biased region" description="Basic residues" evidence="1">
    <location>
        <begin position="10"/>
        <end position="39"/>
    </location>
</feature>
<gene>
    <name evidence="3" type="ORF">ADK41_01430</name>
</gene>
<dbReference type="EMBL" id="LGCN01000001">
    <property type="protein sequence ID" value="KOT46847.1"/>
    <property type="molecule type" value="Genomic_DNA"/>
</dbReference>
<sequence>MPASTTVRTTHVRHHLRPARQRGPRPRRTGPPARHRYRTGRVGQRPAARPAPPRPRATPHLPRGERAVSTTPSNRGRRNRTHSNTSQGEPPQTAEAESGVPDDETQLRRLLSRIGVRPLGHAEQPVDEEPEPAAARPEQELTSAGATRRISMSPGGRLPVPGQTIDLTDIPEQQAPADEPMPAEGQDATPEPAGPAEAQPAGEPVKRVWPPRDPWRRHKDDDQAEGAAASDADEDLPEPEGDEPDWFRVQKTAALQAPDPDTYEVHHHYYGTGQEPPARAGEGTGPGRNRSSLTAWWVSLTPLQRFILHNGAAATVGAWSWGLFTAQWNTGLPQWTLAVMHDAAASSNEPTTPFIVGGGVMLIAAVAGGAITAFVEKWLYRLPSFCAAVRFLTHIPVASAGIAVLLFLPSTFEGHP</sequence>
<keyword evidence="2" id="KW-0472">Membrane</keyword>
<protein>
    <submittedName>
        <fullName evidence="3">Uncharacterized protein</fullName>
    </submittedName>
</protein>
<evidence type="ECO:0000256" key="1">
    <source>
        <dbReference type="SAM" id="MobiDB-lite"/>
    </source>
</evidence>
<feature type="compositionally biased region" description="Low complexity" evidence="1">
    <location>
        <begin position="188"/>
        <end position="203"/>
    </location>
</feature>
<comment type="caution">
    <text evidence="3">The sequence shown here is derived from an EMBL/GenBank/DDBJ whole genome shotgun (WGS) entry which is preliminary data.</text>
</comment>
<dbReference type="PATRIC" id="fig|36816.3.peg.313"/>